<keyword evidence="4" id="KW-0012">Acyltransferase</keyword>
<keyword evidence="5" id="KW-1185">Reference proteome</keyword>
<reference evidence="4" key="1">
    <citation type="journal article" date="2023" name="Mol. Phylogenet. Evol.">
        <title>Genome-scale phylogeny and comparative genomics of the fungal order Sordariales.</title>
        <authorList>
            <person name="Hensen N."/>
            <person name="Bonometti L."/>
            <person name="Westerberg I."/>
            <person name="Brannstrom I.O."/>
            <person name="Guillou S."/>
            <person name="Cros-Aarteil S."/>
            <person name="Calhoun S."/>
            <person name="Haridas S."/>
            <person name="Kuo A."/>
            <person name="Mondo S."/>
            <person name="Pangilinan J."/>
            <person name="Riley R."/>
            <person name="LaButti K."/>
            <person name="Andreopoulos B."/>
            <person name="Lipzen A."/>
            <person name="Chen C."/>
            <person name="Yan M."/>
            <person name="Daum C."/>
            <person name="Ng V."/>
            <person name="Clum A."/>
            <person name="Steindorff A."/>
            <person name="Ohm R.A."/>
            <person name="Martin F."/>
            <person name="Silar P."/>
            <person name="Natvig D.O."/>
            <person name="Lalanne C."/>
            <person name="Gautier V."/>
            <person name="Ament-Velasquez S.L."/>
            <person name="Kruys A."/>
            <person name="Hutchinson M.I."/>
            <person name="Powell A.J."/>
            <person name="Barry K."/>
            <person name="Miller A.N."/>
            <person name="Grigoriev I.V."/>
            <person name="Debuchy R."/>
            <person name="Gladieux P."/>
            <person name="Hiltunen Thoren M."/>
            <person name="Johannesson H."/>
        </authorList>
    </citation>
    <scope>NUCLEOTIDE SEQUENCE</scope>
    <source>
        <strain evidence="4">PSN293</strain>
    </source>
</reference>
<evidence type="ECO:0000313" key="4">
    <source>
        <dbReference type="EMBL" id="KAK4206799.1"/>
    </source>
</evidence>
<keyword evidence="2" id="KW-1133">Transmembrane helix</keyword>
<feature type="transmembrane region" description="Helical" evidence="2">
    <location>
        <begin position="261"/>
        <end position="282"/>
    </location>
</feature>
<feature type="transmembrane region" description="Helical" evidence="2">
    <location>
        <begin position="353"/>
        <end position="371"/>
    </location>
</feature>
<dbReference type="Pfam" id="PF01757">
    <property type="entry name" value="Acyl_transf_3"/>
    <property type="match status" value="1"/>
</dbReference>
<feature type="transmembrane region" description="Helical" evidence="2">
    <location>
        <begin position="398"/>
        <end position="416"/>
    </location>
</feature>
<evidence type="ECO:0000256" key="2">
    <source>
        <dbReference type="SAM" id="Phobius"/>
    </source>
</evidence>
<sequence>MSTLRDQDDIEADIGRRASSLGRRAMAVAKKAAATTTITTCSLCLALLPSWARAQLKPQTSRPPVKNFERAHHASSAYMDGLRGLVAVLVFVRHFTLPWQDHIDYGYGCQDKYYGVLRLPFLRLLYAGPLVPVFFILSGYVLSAKTIRHLHTMSISSPSGPTPTCSHDAVATLFISLSGSAFRRALRLFPPPIISTFLVMLLTHFGLFSFDYAVMPGRQPEHAEALSTFTAQLSHWASFVGDELINPWRWDVPRLVYGPHLWTIPISFKGSAVTFLTCLVIARVARPGVRLALLCAAIAYALSRGRWDMALFLAGILVCELDARRIPPRDTDHHHDHHPSETNEEKKPPTKHLLSTLVLLLTLLTALYLASFPRSNNGGQDCVPGYVTFCRITPNYRYWHALAAFLIVLSVSRSASLQRPLVSPLAKYLGRISFSMYLVHEPLLHIFGFYTVPFFWALTGMESGWSYQVGFGMGMMMTAFVLVWVADLFRAWVEVPCGKGAMWLEGVSRLLCRYNL</sequence>
<dbReference type="InterPro" id="IPR002656">
    <property type="entry name" value="Acyl_transf_3_dom"/>
</dbReference>
<dbReference type="AlphaFoldDB" id="A0AAN7B1H0"/>
<evidence type="ECO:0000313" key="5">
    <source>
        <dbReference type="Proteomes" id="UP001301769"/>
    </source>
</evidence>
<feature type="transmembrane region" description="Helical" evidence="2">
    <location>
        <begin position="188"/>
        <end position="210"/>
    </location>
</feature>
<evidence type="ECO:0000259" key="3">
    <source>
        <dbReference type="Pfam" id="PF01757"/>
    </source>
</evidence>
<reference evidence="4" key="2">
    <citation type="submission" date="2023-05" db="EMBL/GenBank/DDBJ databases">
        <authorList>
            <consortium name="Lawrence Berkeley National Laboratory"/>
            <person name="Steindorff A."/>
            <person name="Hensen N."/>
            <person name="Bonometti L."/>
            <person name="Westerberg I."/>
            <person name="Brannstrom I.O."/>
            <person name="Guillou S."/>
            <person name="Cros-Aarteil S."/>
            <person name="Calhoun S."/>
            <person name="Haridas S."/>
            <person name="Kuo A."/>
            <person name="Mondo S."/>
            <person name="Pangilinan J."/>
            <person name="Riley R."/>
            <person name="Labutti K."/>
            <person name="Andreopoulos B."/>
            <person name="Lipzen A."/>
            <person name="Chen C."/>
            <person name="Yanf M."/>
            <person name="Daum C."/>
            <person name="Ng V."/>
            <person name="Clum A."/>
            <person name="Ohm R."/>
            <person name="Martin F."/>
            <person name="Silar P."/>
            <person name="Natvig D."/>
            <person name="Lalanne C."/>
            <person name="Gautier V."/>
            <person name="Ament-Velasquez S.L."/>
            <person name="Kruys A."/>
            <person name="Hutchinson M.I."/>
            <person name="Powell A.J."/>
            <person name="Barry K."/>
            <person name="Miller A.N."/>
            <person name="Grigoriev I.V."/>
            <person name="Debuchy R."/>
            <person name="Gladieux P."/>
            <person name="Thoren M.H."/>
            <person name="Johannesson H."/>
        </authorList>
    </citation>
    <scope>NUCLEOTIDE SEQUENCE</scope>
    <source>
        <strain evidence="4">PSN293</strain>
    </source>
</reference>
<dbReference type="EMBL" id="MU858350">
    <property type="protein sequence ID" value="KAK4206799.1"/>
    <property type="molecule type" value="Genomic_DNA"/>
</dbReference>
<keyword evidence="4" id="KW-0808">Transferase</keyword>
<feature type="transmembrane region" description="Helical" evidence="2">
    <location>
        <begin position="124"/>
        <end position="143"/>
    </location>
</feature>
<feature type="domain" description="Acyltransferase 3" evidence="3">
    <location>
        <begin position="77"/>
        <end position="483"/>
    </location>
</feature>
<organism evidence="4 5">
    <name type="scientific">Rhypophila decipiens</name>
    <dbReference type="NCBI Taxonomy" id="261697"/>
    <lineage>
        <taxon>Eukaryota</taxon>
        <taxon>Fungi</taxon>
        <taxon>Dikarya</taxon>
        <taxon>Ascomycota</taxon>
        <taxon>Pezizomycotina</taxon>
        <taxon>Sordariomycetes</taxon>
        <taxon>Sordariomycetidae</taxon>
        <taxon>Sordariales</taxon>
        <taxon>Naviculisporaceae</taxon>
        <taxon>Rhypophila</taxon>
    </lineage>
</organism>
<dbReference type="GO" id="GO:0016747">
    <property type="term" value="F:acyltransferase activity, transferring groups other than amino-acyl groups"/>
    <property type="evidence" value="ECO:0007669"/>
    <property type="project" value="InterPro"/>
</dbReference>
<gene>
    <name evidence="4" type="ORF">QBC37DRAFT_476792</name>
</gene>
<name>A0AAN7B1H0_9PEZI</name>
<feature type="compositionally biased region" description="Basic and acidic residues" evidence="1">
    <location>
        <begin position="329"/>
        <end position="348"/>
    </location>
</feature>
<feature type="transmembrane region" description="Helical" evidence="2">
    <location>
        <begin position="437"/>
        <end position="459"/>
    </location>
</feature>
<dbReference type="PANTHER" id="PTHR23028">
    <property type="entry name" value="ACETYLTRANSFERASE"/>
    <property type="match status" value="1"/>
</dbReference>
<protein>
    <submittedName>
        <fullName evidence="4">Acyltransferase family-domain-containing protein</fullName>
    </submittedName>
</protein>
<dbReference type="Proteomes" id="UP001301769">
    <property type="component" value="Unassembled WGS sequence"/>
</dbReference>
<evidence type="ECO:0000256" key="1">
    <source>
        <dbReference type="SAM" id="MobiDB-lite"/>
    </source>
</evidence>
<keyword evidence="2" id="KW-0812">Transmembrane</keyword>
<comment type="caution">
    <text evidence="4">The sequence shown here is derived from an EMBL/GenBank/DDBJ whole genome shotgun (WGS) entry which is preliminary data.</text>
</comment>
<accession>A0AAN7B1H0</accession>
<dbReference type="PANTHER" id="PTHR23028:SF134">
    <property type="entry name" value="PUTATIVE (AFU_ORTHOLOGUE AFUA_4G08520)-RELATED"/>
    <property type="match status" value="1"/>
</dbReference>
<keyword evidence="2" id="KW-0472">Membrane</keyword>
<dbReference type="InterPro" id="IPR050879">
    <property type="entry name" value="Acyltransferase_3"/>
</dbReference>
<feature type="transmembrane region" description="Helical" evidence="2">
    <location>
        <begin position="465"/>
        <end position="486"/>
    </location>
</feature>
<feature type="transmembrane region" description="Helical" evidence="2">
    <location>
        <begin position="32"/>
        <end position="52"/>
    </location>
</feature>
<proteinExistence type="predicted"/>
<feature type="region of interest" description="Disordered" evidence="1">
    <location>
        <begin position="329"/>
        <end position="349"/>
    </location>
</feature>